<dbReference type="AlphaFoldDB" id="A0A1C3XW35"/>
<dbReference type="InterPro" id="IPR029063">
    <property type="entry name" value="SAM-dependent_MTases_sf"/>
</dbReference>
<dbReference type="Pfam" id="PF01135">
    <property type="entry name" value="PCMT"/>
    <property type="match status" value="1"/>
</dbReference>
<name>A0A1C3XW35_9HYPH</name>
<reference evidence="1 2" key="1">
    <citation type="submission" date="2016-08" db="EMBL/GenBank/DDBJ databases">
        <authorList>
            <person name="Seilhamer J.J."/>
        </authorList>
    </citation>
    <scope>NUCLEOTIDE SEQUENCE [LARGE SCALE GENOMIC DNA]</scope>
    <source>
        <strain evidence="1 2">HBR26</strain>
    </source>
</reference>
<dbReference type="GO" id="GO:0032259">
    <property type="term" value="P:methylation"/>
    <property type="evidence" value="ECO:0007669"/>
    <property type="project" value="UniProtKB-KW"/>
</dbReference>
<dbReference type="CDD" id="cd02440">
    <property type="entry name" value="AdoMet_MTases"/>
    <property type="match status" value="1"/>
</dbReference>
<organism evidence="1 2">
    <name type="scientific">Rhizobium aethiopicum</name>
    <dbReference type="NCBI Taxonomy" id="1138170"/>
    <lineage>
        <taxon>Bacteria</taxon>
        <taxon>Pseudomonadati</taxon>
        <taxon>Pseudomonadota</taxon>
        <taxon>Alphaproteobacteria</taxon>
        <taxon>Hyphomicrobiales</taxon>
        <taxon>Rhizobiaceae</taxon>
        <taxon>Rhizobium/Agrobacterium group</taxon>
        <taxon>Rhizobium</taxon>
    </lineage>
</organism>
<keyword evidence="1" id="KW-0489">Methyltransferase</keyword>
<dbReference type="RefSeq" id="WP_245304199.1">
    <property type="nucleotide sequence ID" value="NZ_FMAJ01000001.1"/>
</dbReference>
<dbReference type="STRING" id="1138170.GA0061105_101277"/>
<gene>
    <name evidence="1" type="ORF">GA0061105_101277</name>
</gene>
<dbReference type="EMBL" id="FMAJ01000001">
    <property type="protein sequence ID" value="SCB56448.1"/>
    <property type="molecule type" value="Genomic_DNA"/>
</dbReference>
<evidence type="ECO:0000313" key="1">
    <source>
        <dbReference type="EMBL" id="SCB56448.1"/>
    </source>
</evidence>
<sequence length="104" mass="10999">MHAGWLGSVNPQRGEVVSRTGAGTGYYTAILSMLTLPNGNVHAFEIDEDLAERARENLVTFEAASVTHGDATILTLPPSDLIYVNAGVVAPPAHWLVSCVQAVV</sequence>
<accession>A0A1C3XW35</accession>
<dbReference type="Gene3D" id="3.40.50.150">
    <property type="entry name" value="Vaccinia Virus protein VP39"/>
    <property type="match status" value="1"/>
</dbReference>
<keyword evidence="1" id="KW-0808">Transferase</keyword>
<evidence type="ECO:0000313" key="2">
    <source>
        <dbReference type="Proteomes" id="UP000198723"/>
    </source>
</evidence>
<dbReference type="Proteomes" id="UP000198723">
    <property type="component" value="Unassembled WGS sequence"/>
</dbReference>
<proteinExistence type="predicted"/>
<dbReference type="SUPFAM" id="SSF53335">
    <property type="entry name" value="S-adenosyl-L-methionine-dependent methyltransferases"/>
    <property type="match status" value="1"/>
</dbReference>
<dbReference type="GO" id="GO:0008168">
    <property type="term" value="F:methyltransferase activity"/>
    <property type="evidence" value="ECO:0007669"/>
    <property type="project" value="UniProtKB-KW"/>
</dbReference>
<protein>
    <submittedName>
        <fullName evidence="1">Protein-L-isoaspartate(D-aspartate) O-methyltransferase (PCMT)</fullName>
    </submittedName>
</protein>